<evidence type="ECO:0000313" key="5">
    <source>
        <dbReference type="EMBL" id="MEE6308479.1"/>
    </source>
</evidence>
<dbReference type="Pfam" id="PF02729">
    <property type="entry name" value="OTCace_N"/>
    <property type="match status" value="1"/>
</dbReference>
<dbReference type="Gene3D" id="3.40.50.1370">
    <property type="entry name" value="Aspartate/ornithine carbamoyltransferase"/>
    <property type="match status" value="2"/>
</dbReference>
<proteinExistence type="inferred from homology"/>
<dbReference type="SUPFAM" id="SSF53671">
    <property type="entry name" value="Aspartate/ornithine carbamoyltransferase"/>
    <property type="match status" value="1"/>
</dbReference>
<evidence type="ECO:0000256" key="2">
    <source>
        <dbReference type="RuleBase" id="RU003634"/>
    </source>
</evidence>
<evidence type="ECO:0000313" key="6">
    <source>
        <dbReference type="Proteomes" id="UP001339911"/>
    </source>
</evidence>
<evidence type="ECO:0000259" key="4">
    <source>
        <dbReference type="Pfam" id="PF02729"/>
    </source>
</evidence>
<keyword evidence="1 2" id="KW-0808">Transferase</keyword>
<feature type="domain" description="Aspartate/ornithine carbamoyltransferase carbamoyl-P binding" evidence="4">
    <location>
        <begin position="2"/>
        <end position="139"/>
    </location>
</feature>
<dbReference type="RefSeq" id="WP_331208787.1">
    <property type="nucleotide sequence ID" value="NZ_JAZGQL010000011.1"/>
</dbReference>
<dbReference type="PRINTS" id="PR00102">
    <property type="entry name" value="OTCASE"/>
</dbReference>
<evidence type="ECO:0000259" key="3">
    <source>
        <dbReference type="Pfam" id="PF00185"/>
    </source>
</evidence>
<reference evidence="5 6" key="1">
    <citation type="submission" date="2024-01" db="EMBL/GenBank/DDBJ databases">
        <title>Genome insights into Plantactinospora veratri sp. nov.</title>
        <authorList>
            <person name="Wang L."/>
        </authorList>
    </citation>
    <scope>NUCLEOTIDE SEQUENCE [LARGE SCALE GENOMIC DNA]</scope>
    <source>
        <strain evidence="5 6">NEAU-FHS4</strain>
    </source>
</reference>
<gene>
    <name evidence="5" type="ORF">V1634_16755</name>
</gene>
<organism evidence="5 6">
    <name type="scientific">Plantactinospora veratri</name>
    <dbReference type="NCBI Taxonomy" id="1436122"/>
    <lineage>
        <taxon>Bacteria</taxon>
        <taxon>Bacillati</taxon>
        <taxon>Actinomycetota</taxon>
        <taxon>Actinomycetes</taxon>
        <taxon>Micromonosporales</taxon>
        <taxon>Micromonosporaceae</taxon>
        <taxon>Plantactinospora</taxon>
    </lineage>
</organism>
<dbReference type="InterPro" id="IPR006131">
    <property type="entry name" value="Asp_carbamoyltransf_Asp/Orn-bd"/>
</dbReference>
<dbReference type="InterPro" id="IPR006130">
    <property type="entry name" value="Asp/Orn_carbamoylTrfase"/>
</dbReference>
<dbReference type="InterPro" id="IPR006132">
    <property type="entry name" value="Asp/Orn_carbamoyltranf_P-bd"/>
</dbReference>
<sequence length="315" mass="34128">MRHLISINDLTDEDLRSIVARGVRFRSGQARRERPLDGDVVGVYFKRTSTRTRTAFSSGALRLGAQIIAYGPEDLQLNTGETHADTGRVMSRMLDVLVARTSGDPAELRQMADQDRMSVVNAMTADEHPTQALTDLTTMLDHFGRIDGLRVLYVGEGNNSAAALALALTRYAGTHLELRTPPGYGLTEEIRATASAQAARGTATICERHDMAELPGGFDVVYTTRWQTTGTSKPDPNWREIFAPFQVGAGLWAGSPDAVFMHDLPAHRGEEVTAEVLDGPASIAFEQAENKLHSAMAVLEWCRRGPVGGPPGSGS</sequence>
<dbReference type="PANTHER" id="PTHR45753:SF3">
    <property type="entry name" value="ORNITHINE TRANSCARBAMYLASE, MITOCHONDRIAL"/>
    <property type="match status" value="1"/>
</dbReference>
<keyword evidence="6" id="KW-1185">Reference proteome</keyword>
<dbReference type="Proteomes" id="UP001339911">
    <property type="component" value="Unassembled WGS sequence"/>
</dbReference>
<dbReference type="InterPro" id="IPR002292">
    <property type="entry name" value="Orn/put_carbamltrans"/>
</dbReference>
<accession>A0ABU7SEU8</accession>
<name>A0ABU7SEU8_9ACTN</name>
<comment type="caution">
    <text evidence="5">The sequence shown here is derived from an EMBL/GenBank/DDBJ whole genome shotgun (WGS) entry which is preliminary data.</text>
</comment>
<evidence type="ECO:0000256" key="1">
    <source>
        <dbReference type="ARBA" id="ARBA00022679"/>
    </source>
</evidence>
<feature type="domain" description="Aspartate/ornithine carbamoyltransferase Asp/Orn-binding" evidence="3">
    <location>
        <begin position="147"/>
        <end position="302"/>
    </location>
</feature>
<dbReference type="PRINTS" id="PR00100">
    <property type="entry name" value="AOTCASE"/>
</dbReference>
<dbReference type="InterPro" id="IPR036901">
    <property type="entry name" value="Asp/Orn_carbamoylTrfase_sf"/>
</dbReference>
<dbReference type="EMBL" id="JAZGQL010000011">
    <property type="protein sequence ID" value="MEE6308479.1"/>
    <property type="molecule type" value="Genomic_DNA"/>
</dbReference>
<dbReference type="PANTHER" id="PTHR45753">
    <property type="entry name" value="ORNITHINE CARBAMOYLTRANSFERASE, MITOCHONDRIAL"/>
    <property type="match status" value="1"/>
</dbReference>
<protein>
    <submittedName>
        <fullName evidence="5">Ornithine carbamoyltransferase</fullName>
    </submittedName>
</protein>
<dbReference type="Pfam" id="PF00185">
    <property type="entry name" value="OTCace"/>
    <property type="match status" value="1"/>
</dbReference>
<comment type="similarity">
    <text evidence="2">Belongs to the aspartate/ornithine carbamoyltransferase superfamily.</text>
</comment>